<evidence type="ECO:0000313" key="1">
    <source>
        <dbReference type="EMBL" id="CAB5372781.1"/>
    </source>
</evidence>
<dbReference type="VEuPathDB" id="FungiDB:RhiirFUN_020222"/>
<accession>A0A916EAE2</accession>
<protein>
    <submittedName>
        <fullName evidence="1">Uncharacterized protein</fullName>
    </submittedName>
</protein>
<reference evidence="1" key="1">
    <citation type="submission" date="2020-05" db="EMBL/GenBank/DDBJ databases">
        <authorList>
            <person name="Rincon C."/>
            <person name="Sanders R I."/>
            <person name="Robbins C."/>
            <person name="Chaturvedi A."/>
        </authorList>
    </citation>
    <scope>NUCLEOTIDE SEQUENCE</scope>
    <source>
        <strain evidence="1">CHB12</strain>
    </source>
</reference>
<gene>
    <name evidence="1" type="ORF">CHRIB12_LOCUS13727</name>
</gene>
<name>A0A916EAE2_9GLOM</name>
<proteinExistence type="predicted"/>
<comment type="caution">
    <text evidence="1">The sequence shown here is derived from an EMBL/GenBank/DDBJ whole genome shotgun (WGS) entry which is preliminary data.</text>
</comment>
<dbReference type="AlphaFoldDB" id="A0A916EAE2"/>
<dbReference type="Proteomes" id="UP000684084">
    <property type="component" value="Unassembled WGS sequence"/>
</dbReference>
<evidence type="ECO:0000313" key="2">
    <source>
        <dbReference type="Proteomes" id="UP000684084"/>
    </source>
</evidence>
<organism evidence="1 2">
    <name type="scientific">Rhizophagus irregularis</name>
    <dbReference type="NCBI Taxonomy" id="588596"/>
    <lineage>
        <taxon>Eukaryota</taxon>
        <taxon>Fungi</taxon>
        <taxon>Fungi incertae sedis</taxon>
        <taxon>Mucoromycota</taxon>
        <taxon>Glomeromycotina</taxon>
        <taxon>Glomeromycetes</taxon>
        <taxon>Glomerales</taxon>
        <taxon>Glomeraceae</taxon>
        <taxon>Rhizophagus</taxon>
    </lineage>
</organism>
<dbReference type="EMBL" id="CAGKOT010000031">
    <property type="protein sequence ID" value="CAB5372781.1"/>
    <property type="molecule type" value="Genomic_DNA"/>
</dbReference>
<sequence length="224" mass="27074">MAIMAQLLANELLIMTFKELLNETSFEYMSSIYTVCKKWKNLIELVLIEEIEFRLKNKLLIEYDFCTAKSIKYDFTNSSFNIFINEDHYNPYFSNIPENIEKRKIFVNFQYKNNENNEFLVELNLGTLLFFFEKYEIKSEIEWNHKDCMCIYTKEFITIEKLIISLKKMCIILDILDEKLNTDKYQYKCITKKRMFSATLFDIDYIDFGEFVISNQILRCVWKI</sequence>
<dbReference type="OrthoDB" id="2350039at2759"/>